<dbReference type="EMBL" id="FN543104">
    <property type="protein sequence ID" value="CBA28129.1"/>
    <property type="molecule type" value="Genomic_DNA"/>
</dbReference>
<organism evidence="1">
    <name type="scientific">Curvibacter symbiont subsp. Hydra magnipapillata</name>
    <dbReference type="NCBI Taxonomy" id="667019"/>
    <lineage>
        <taxon>Bacteria</taxon>
        <taxon>Pseudomonadati</taxon>
        <taxon>Pseudomonadota</taxon>
        <taxon>Betaproteobacteria</taxon>
        <taxon>Burkholderiales</taxon>
        <taxon>Comamonadaceae</taxon>
        <taxon>Curvibacter</taxon>
    </lineage>
</organism>
<evidence type="ECO:0000313" key="1">
    <source>
        <dbReference type="EMBL" id="CBA28129.1"/>
    </source>
</evidence>
<proteinExistence type="predicted"/>
<reference evidence="1" key="1">
    <citation type="journal article" date="2010" name="Nature">
        <title>The dynamic genome of Hydra.</title>
        <authorList>
            <person name="Chapman J.A."/>
            <person name="Kirkness E.F."/>
            <person name="Simakov O."/>
            <person name="Hampson S.E."/>
            <person name="Mitros T."/>
            <person name="Weinmaier T."/>
            <person name="Rattei T."/>
            <person name="Balasubramanian P.G."/>
            <person name="Borman J."/>
            <person name="Busam D."/>
            <person name="Disbennett K."/>
            <person name="Pfannkoch C."/>
            <person name="Sumin N."/>
            <person name="Sutton G."/>
            <person name="Viswanathan L."/>
            <person name="Walenz B."/>
            <person name="Goodstein D.M."/>
            <person name="Hellsten U."/>
            <person name="Kawashima T."/>
            <person name="Prochnik S.E."/>
            <person name="Putnam N.H."/>
            <person name="Shu S."/>
            <person name="Blumberg B."/>
            <person name="Dana C.E."/>
            <person name="Gee L."/>
            <person name="Kibler D.F."/>
            <person name="Law L."/>
            <person name="Lindgens D."/>
            <person name="Martinez D.E."/>
            <person name="Peng J."/>
            <person name="Wigge P.A."/>
            <person name="Bertulat B."/>
            <person name="Guder C."/>
            <person name="Nakamura Y."/>
            <person name="Ozbek S."/>
            <person name="Watanabe H."/>
            <person name="Khalturin K."/>
            <person name="Hemmrich G."/>
            <person name="Franke A."/>
            <person name="Augustin R."/>
            <person name="Fraune S."/>
            <person name="Hayakawa E."/>
            <person name="Hayakawa S."/>
            <person name="Hirose M."/>
            <person name="Hwang J."/>
            <person name="Ikeo K."/>
            <person name="Nishimiya-Fujisawa C."/>
            <person name="Ogura A."/>
            <person name="Takahashi T."/>
            <person name="Steinmetz P.R."/>
            <person name="Zhang X."/>
            <person name="Aufschnaiter R."/>
            <person name="Eder M.K."/>
            <person name="Gorny A.K."/>
            <person name="Salvenmoser W."/>
            <person name="Heimberg A.M."/>
            <person name="Wheeler B.M."/>
            <person name="Peterson K.J."/>
            <person name="Boettger A."/>
            <person name="Tischler P."/>
            <person name="Wolf A."/>
            <person name="Gojobori T."/>
            <person name="Remington K.A."/>
            <person name="Strausberg R.L."/>
            <person name="Venter J."/>
            <person name="Technau U."/>
            <person name="Hobmayer B."/>
            <person name="Bosch T.C."/>
            <person name="Holstein T.W."/>
            <person name="Fujisawa T."/>
            <person name="Bode H.R."/>
            <person name="David C.N."/>
            <person name="Rokhsar D.S."/>
            <person name="Steele R.E."/>
        </authorList>
    </citation>
    <scope>NUCLEOTIDE SEQUENCE</scope>
</reference>
<accession>C9Y8X3</accession>
<protein>
    <submittedName>
        <fullName evidence="1">Uncharacterized protein</fullName>
    </submittedName>
</protein>
<gene>
    <name evidence="1" type="ORF">Csp_A05740</name>
</gene>
<name>C9Y8X3_CURXX</name>
<dbReference type="AlphaFoldDB" id="C9Y8X3"/>
<sequence>MLKPIPFTRSQVYREAGSNKFSLAAGGKTALPVAFLDEIIDRHSPGTGLCAFDAAVTLDAPGTDRFTNNSLQSNIGASRIRYKSLLVRARFNSIFNQQLSSTYWVWIVYGQGSEGSQFWYPSKKVWNPLTCAL</sequence>